<reference evidence="2 3" key="1">
    <citation type="submission" date="2019-09" db="EMBL/GenBank/DDBJ databases">
        <authorList>
            <person name="Chandra G."/>
            <person name="Truman W A."/>
        </authorList>
    </citation>
    <scope>NUCLEOTIDE SEQUENCE [LARGE SCALE GENOMIC DNA]</scope>
    <source>
        <strain evidence="2">PS896</strain>
    </source>
</reference>
<dbReference type="EMBL" id="CABVIN010000005">
    <property type="protein sequence ID" value="VVP23415.1"/>
    <property type="molecule type" value="Genomic_DNA"/>
</dbReference>
<proteinExistence type="predicted"/>
<dbReference type="RefSeq" id="WP_150648179.1">
    <property type="nucleotide sequence ID" value="NZ_CABVIN010000005.1"/>
</dbReference>
<evidence type="ECO:0000313" key="3">
    <source>
        <dbReference type="Proteomes" id="UP000377224"/>
    </source>
</evidence>
<feature type="transmembrane region" description="Helical" evidence="1">
    <location>
        <begin position="16"/>
        <end position="36"/>
    </location>
</feature>
<organism evidence="2 3">
    <name type="scientific">Pseudomonas fluorescens</name>
    <dbReference type="NCBI Taxonomy" id="294"/>
    <lineage>
        <taxon>Bacteria</taxon>
        <taxon>Pseudomonadati</taxon>
        <taxon>Pseudomonadota</taxon>
        <taxon>Gammaproteobacteria</taxon>
        <taxon>Pseudomonadales</taxon>
        <taxon>Pseudomonadaceae</taxon>
        <taxon>Pseudomonas</taxon>
    </lineage>
</organism>
<dbReference type="AlphaFoldDB" id="A0A5E7MFB5"/>
<protein>
    <submittedName>
        <fullName evidence="2">Uncharacterized protein</fullName>
    </submittedName>
</protein>
<keyword evidence="1" id="KW-0472">Membrane</keyword>
<keyword evidence="1" id="KW-1133">Transmembrane helix</keyword>
<gene>
    <name evidence="2" type="ORF">PS896_03961</name>
</gene>
<dbReference type="Proteomes" id="UP000377224">
    <property type="component" value="Unassembled WGS sequence"/>
</dbReference>
<keyword evidence="1" id="KW-0812">Transmembrane</keyword>
<evidence type="ECO:0000256" key="1">
    <source>
        <dbReference type="SAM" id="Phobius"/>
    </source>
</evidence>
<accession>A0A5E7MFB5</accession>
<name>A0A5E7MFB5_PSEFL</name>
<sequence>MSWESISFWIEHHPGLASWVQAIGSLLALAVAIGVARQQGRQSRKLFRDQVNHASEEARLQRIASLRSTVEVAEIVARRVIEVSRRMPDIIIEGTATLHRDALEAAALWIARLPIYELPGALVAREVQNIALYANRMHKVLDQISTQGYQSDESQKSLWVLNGAPEKALLSLTSFADEYSGGVEVIRAADL</sequence>
<evidence type="ECO:0000313" key="2">
    <source>
        <dbReference type="EMBL" id="VVP23415.1"/>
    </source>
</evidence>